<proteinExistence type="predicted"/>
<reference evidence="1" key="1">
    <citation type="submission" date="2014-11" db="EMBL/GenBank/DDBJ databases">
        <authorList>
            <person name="Amaro Gonzalez C."/>
        </authorList>
    </citation>
    <scope>NUCLEOTIDE SEQUENCE</scope>
</reference>
<dbReference type="EMBL" id="GBXM01074221">
    <property type="protein sequence ID" value="JAH34356.1"/>
    <property type="molecule type" value="Transcribed_RNA"/>
</dbReference>
<reference evidence="1" key="2">
    <citation type="journal article" date="2015" name="Fish Shellfish Immunol.">
        <title>Early steps in the European eel (Anguilla anguilla)-Vibrio vulnificus interaction in the gills: Role of the RtxA13 toxin.</title>
        <authorList>
            <person name="Callol A."/>
            <person name="Pajuelo D."/>
            <person name="Ebbesson L."/>
            <person name="Teles M."/>
            <person name="MacKenzie S."/>
            <person name="Amaro C."/>
        </authorList>
    </citation>
    <scope>NUCLEOTIDE SEQUENCE</scope>
</reference>
<protein>
    <submittedName>
        <fullName evidence="1">Uncharacterized protein</fullName>
    </submittedName>
</protein>
<dbReference type="EMBL" id="GBXM01064016">
    <property type="protein sequence ID" value="JAH44561.1"/>
    <property type="molecule type" value="Transcribed_RNA"/>
</dbReference>
<name>A0A0E9RZ72_ANGAN</name>
<evidence type="ECO:0000313" key="1">
    <source>
        <dbReference type="EMBL" id="JAH34356.1"/>
    </source>
</evidence>
<sequence length="38" mass="4511">MIHCTVHKLGIMDRKSYTRSFYPLKQAMIVIVGYIRQI</sequence>
<organism evidence="1">
    <name type="scientific">Anguilla anguilla</name>
    <name type="common">European freshwater eel</name>
    <name type="synonym">Muraena anguilla</name>
    <dbReference type="NCBI Taxonomy" id="7936"/>
    <lineage>
        <taxon>Eukaryota</taxon>
        <taxon>Metazoa</taxon>
        <taxon>Chordata</taxon>
        <taxon>Craniata</taxon>
        <taxon>Vertebrata</taxon>
        <taxon>Euteleostomi</taxon>
        <taxon>Actinopterygii</taxon>
        <taxon>Neopterygii</taxon>
        <taxon>Teleostei</taxon>
        <taxon>Anguilliformes</taxon>
        <taxon>Anguillidae</taxon>
        <taxon>Anguilla</taxon>
    </lineage>
</organism>
<dbReference type="AlphaFoldDB" id="A0A0E9RZ72"/>
<accession>A0A0E9RZ72</accession>